<comment type="caution">
    <text evidence="9">The sequence shown here is derived from an EMBL/GenBank/DDBJ whole genome shotgun (WGS) entry which is preliminary data.</text>
</comment>
<evidence type="ECO:0000256" key="2">
    <source>
        <dbReference type="ARBA" id="ARBA00022490"/>
    </source>
</evidence>
<dbReference type="InterPro" id="IPR011990">
    <property type="entry name" value="TPR-like_helical_dom_sf"/>
</dbReference>
<dbReference type="InterPro" id="IPR019734">
    <property type="entry name" value="TPR_rpt"/>
</dbReference>
<protein>
    <recommendedName>
        <fullName evidence="7">Outer dynein arm-docking complex subunit 4</fullName>
    </recommendedName>
    <alternativeName>
        <fullName evidence="8">Tetratricopeptide repeat protein 25</fullName>
    </alternativeName>
</protein>
<evidence type="ECO:0000256" key="1">
    <source>
        <dbReference type="ARBA" id="ARBA00004430"/>
    </source>
</evidence>
<evidence type="ECO:0000313" key="9">
    <source>
        <dbReference type="EMBL" id="KAL0109776.1"/>
    </source>
</evidence>
<dbReference type="InterPro" id="IPR040111">
    <property type="entry name" value="ODAD4"/>
</dbReference>
<dbReference type="SUPFAM" id="SSF48452">
    <property type="entry name" value="TPR-like"/>
    <property type="match status" value="1"/>
</dbReference>
<dbReference type="PANTHER" id="PTHR23040">
    <property type="match status" value="1"/>
</dbReference>
<evidence type="ECO:0000256" key="7">
    <source>
        <dbReference type="ARBA" id="ARBA00034139"/>
    </source>
</evidence>
<evidence type="ECO:0000256" key="3">
    <source>
        <dbReference type="ARBA" id="ARBA00022737"/>
    </source>
</evidence>
<gene>
    <name evidence="9" type="ORF">PUN28_013446</name>
</gene>
<dbReference type="GO" id="GO:0005930">
    <property type="term" value="C:axoneme"/>
    <property type="evidence" value="ECO:0007669"/>
    <property type="project" value="UniProtKB-SubCell"/>
</dbReference>
<keyword evidence="3" id="KW-0677">Repeat</keyword>
<proteinExistence type="predicted"/>
<name>A0AAW2F199_9HYME</name>
<dbReference type="EMBL" id="JADYXP020000014">
    <property type="protein sequence ID" value="KAL0109776.1"/>
    <property type="molecule type" value="Genomic_DNA"/>
</dbReference>
<keyword evidence="10" id="KW-1185">Reference proteome</keyword>
<dbReference type="PANTHER" id="PTHR23040:SF1">
    <property type="entry name" value="OUTER DYNEIN ARM-DOCKING COMPLEX SUBUNIT 4"/>
    <property type="match status" value="1"/>
</dbReference>
<keyword evidence="6" id="KW-0966">Cell projection</keyword>
<organism evidence="9 10">
    <name type="scientific">Cardiocondyla obscurior</name>
    <dbReference type="NCBI Taxonomy" id="286306"/>
    <lineage>
        <taxon>Eukaryota</taxon>
        <taxon>Metazoa</taxon>
        <taxon>Ecdysozoa</taxon>
        <taxon>Arthropoda</taxon>
        <taxon>Hexapoda</taxon>
        <taxon>Insecta</taxon>
        <taxon>Pterygota</taxon>
        <taxon>Neoptera</taxon>
        <taxon>Endopterygota</taxon>
        <taxon>Hymenoptera</taxon>
        <taxon>Apocrita</taxon>
        <taxon>Aculeata</taxon>
        <taxon>Formicoidea</taxon>
        <taxon>Formicidae</taxon>
        <taxon>Myrmicinae</taxon>
        <taxon>Cardiocondyla</taxon>
    </lineage>
</organism>
<reference evidence="9 10" key="1">
    <citation type="submission" date="2023-03" db="EMBL/GenBank/DDBJ databases">
        <title>High recombination rates correlate with genetic variation in Cardiocondyla obscurior ants.</title>
        <authorList>
            <person name="Errbii M."/>
        </authorList>
    </citation>
    <scope>NUCLEOTIDE SEQUENCE [LARGE SCALE GENOMIC DNA]</scope>
    <source>
        <strain evidence="9">Alpha-2009</strain>
        <tissue evidence="9">Whole body</tissue>
    </source>
</reference>
<accession>A0AAW2F199</accession>
<evidence type="ECO:0000256" key="5">
    <source>
        <dbReference type="ARBA" id="ARBA00023212"/>
    </source>
</evidence>
<sequence>MATSVTRKLNSALHDLDVTKKAVENAECRARLQIKTAASKRLPCGNDRQYAQALHRQADELCQRGEYESALVLFHRASVMCPRDSSHSVAAQRIAAMISSWNNSDKSSTRGNAISSHKNATFQPRKATPVNLSIIPNSLKYPDGCTKTSREMSSAPELLIDKLMRCRTLLERTLMLAFRAATLRNSRVNFNASDMKTCLELAEGLLTLSSGLKNSHRYKIPAYQYLALIHTILGRHDRACGNVAIMVRLSKGTNNVVFLSRALATLGRVHLSFGHLEAAARALENLSIYVNHPVPRAWVHHEIGRCHLETGKYDEGLRKAAQCRECAVEASSKKWTFHADLLRAQCLAMLGRFAEALEKLRIVAKISEEEGDTPMLSYIRDLIEQLNRAPREVTLGEDRCSGGILRRLSPRCEEPGLSEGDEAITSSRIRRTTCSKDNDTLTPLYYSDCLENRILDHREIESSSSLLDSVTSCRSKRTNFTYVIDSRTNVSYRNKFDETRISDDKLLSRESYATFQTCRKGSGRFINEDKMSDSLKRSTMNKCETFRISRSCEDGRRNFNTVISKMHRNVVGKSRGYSSLDKMEK</sequence>
<comment type="subcellular location">
    <subcellularLocation>
        <location evidence="1">Cytoplasm</location>
        <location evidence="1">Cytoskeleton</location>
        <location evidence="1">Cilium axoneme</location>
    </subcellularLocation>
</comment>
<dbReference type="SMART" id="SM00028">
    <property type="entry name" value="TPR"/>
    <property type="match status" value="3"/>
</dbReference>
<evidence type="ECO:0000256" key="6">
    <source>
        <dbReference type="ARBA" id="ARBA00023273"/>
    </source>
</evidence>
<keyword evidence="5" id="KW-0206">Cytoskeleton</keyword>
<dbReference type="AlphaFoldDB" id="A0AAW2F199"/>
<keyword evidence="4" id="KW-0802">TPR repeat</keyword>
<evidence type="ECO:0000256" key="4">
    <source>
        <dbReference type="ARBA" id="ARBA00022803"/>
    </source>
</evidence>
<evidence type="ECO:0000256" key="8">
    <source>
        <dbReference type="ARBA" id="ARBA00034143"/>
    </source>
</evidence>
<dbReference type="Proteomes" id="UP001430953">
    <property type="component" value="Unassembled WGS sequence"/>
</dbReference>
<dbReference type="Gene3D" id="1.25.40.10">
    <property type="entry name" value="Tetratricopeptide repeat domain"/>
    <property type="match status" value="2"/>
</dbReference>
<keyword evidence="2" id="KW-0963">Cytoplasm</keyword>
<evidence type="ECO:0000313" key="10">
    <source>
        <dbReference type="Proteomes" id="UP001430953"/>
    </source>
</evidence>